<dbReference type="Proteomes" id="UP000054477">
    <property type="component" value="Unassembled WGS sequence"/>
</dbReference>
<evidence type="ECO:0000256" key="1">
    <source>
        <dbReference type="SAM" id="MobiDB-lite"/>
    </source>
</evidence>
<feature type="region of interest" description="Disordered" evidence="1">
    <location>
        <begin position="1"/>
        <end position="37"/>
    </location>
</feature>
<dbReference type="AlphaFoldDB" id="A0A0C9X726"/>
<evidence type="ECO:0000313" key="3">
    <source>
        <dbReference type="Proteomes" id="UP000054477"/>
    </source>
</evidence>
<reference evidence="2 3" key="1">
    <citation type="submission" date="2014-04" db="EMBL/GenBank/DDBJ databases">
        <authorList>
            <consortium name="DOE Joint Genome Institute"/>
            <person name="Kuo A."/>
            <person name="Kohler A."/>
            <person name="Nagy L.G."/>
            <person name="Floudas D."/>
            <person name="Copeland A."/>
            <person name="Barry K.W."/>
            <person name="Cichocki N."/>
            <person name="Veneault-Fourrey C."/>
            <person name="LaButti K."/>
            <person name="Lindquist E.A."/>
            <person name="Lipzen A."/>
            <person name="Lundell T."/>
            <person name="Morin E."/>
            <person name="Murat C."/>
            <person name="Sun H."/>
            <person name="Tunlid A."/>
            <person name="Henrissat B."/>
            <person name="Grigoriev I.V."/>
            <person name="Hibbett D.S."/>
            <person name="Martin F."/>
            <person name="Nordberg H.P."/>
            <person name="Cantor M.N."/>
            <person name="Hua S.X."/>
        </authorList>
    </citation>
    <scope>NUCLEOTIDE SEQUENCE [LARGE SCALE GENOMIC DNA]</scope>
    <source>
        <strain evidence="2 3">LaAM-08-1</strain>
    </source>
</reference>
<gene>
    <name evidence="2" type="ORF">K443DRAFT_133904</name>
</gene>
<evidence type="ECO:0000313" key="2">
    <source>
        <dbReference type="EMBL" id="KIJ97148.1"/>
    </source>
</evidence>
<dbReference type="HOGENOM" id="CLU_1454657_0_0_1"/>
<feature type="compositionally biased region" description="Polar residues" evidence="1">
    <location>
        <begin position="1"/>
        <end position="17"/>
    </location>
</feature>
<dbReference type="EMBL" id="KN838700">
    <property type="protein sequence ID" value="KIJ97148.1"/>
    <property type="molecule type" value="Genomic_DNA"/>
</dbReference>
<organism evidence="2 3">
    <name type="scientific">Laccaria amethystina LaAM-08-1</name>
    <dbReference type="NCBI Taxonomy" id="1095629"/>
    <lineage>
        <taxon>Eukaryota</taxon>
        <taxon>Fungi</taxon>
        <taxon>Dikarya</taxon>
        <taxon>Basidiomycota</taxon>
        <taxon>Agaricomycotina</taxon>
        <taxon>Agaricomycetes</taxon>
        <taxon>Agaricomycetidae</taxon>
        <taxon>Agaricales</taxon>
        <taxon>Agaricineae</taxon>
        <taxon>Hydnangiaceae</taxon>
        <taxon>Laccaria</taxon>
    </lineage>
</organism>
<protein>
    <submittedName>
        <fullName evidence="2">Uncharacterized protein</fullName>
    </submittedName>
</protein>
<name>A0A0C9X726_9AGAR</name>
<proteinExistence type="predicted"/>
<dbReference type="OrthoDB" id="10387758at2759"/>
<sequence>MHQPTLSTRTSLQDTTQNLNLPPPPPSKQGRPSKKLMSRATMKAIYHHIKVVEKQAEVFPSPRRKRAARKSNLMSVLYHIACSFPDSISLSSDFGANGILDFQIDSQQWYDNLIQVGVSQDSPPIPAIEIEEDESIKAEETNDLCANCARLLAELERSHTAHWETCNDGIRLARDYDSLVVEVKFLRESMIFAGGKITEMAGGMSGTFGTLFDTDSE</sequence>
<keyword evidence="3" id="KW-1185">Reference proteome</keyword>
<accession>A0A0C9X726</accession>
<reference evidence="3" key="2">
    <citation type="submission" date="2015-01" db="EMBL/GenBank/DDBJ databases">
        <title>Evolutionary Origins and Diversification of the Mycorrhizal Mutualists.</title>
        <authorList>
            <consortium name="DOE Joint Genome Institute"/>
            <consortium name="Mycorrhizal Genomics Consortium"/>
            <person name="Kohler A."/>
            <person name="Kuo A."/>
            <person name="Nagy L.G."/>
            <person name="Floudas D."/>
            <person name="Copeland A."/>
            <person name="Barry K.W."/>
            <person name="Cichocki N."/>
            <person name="Veneault-Fourrey C."/>
            <person name="LaButti K."/>
            <person name="Lindquist E.A."/>
            <person name="Lipzen A."/>
            <person name="Lundell T."/>
            <person name="Morin E."/>
            <person name="Murat C."/>
            <person name="Riley R."/>
            <person name="Ohm R."/>
            <person name="Sun H."/>
            <person name="Tunlid A."/>
            <person name="Henrissat B."/>
            <person name="Grigoriev I.V."/>
            <person name="Hibbett D.S."/>
            <person name="Martin F."/>
        </authorList>
    </citation>
    <scope>NUCLEOTIDE SEQUENCE [LARGE SCALE GENOMIC DNA]</scope>
    <source>
        <strain evidence="3">LaAM-08-1</strain>
    </source>
</reference>